<dbReference type="GO" id="GO:0005739">
    <property type="term" value="C:mitochondrion"/>
    <property type="evidence" value="ECO:0007669"/>
    <property type="project" value="UniProtKB-SubCell"/>
</dbReference>
<evidence type="ECO:0000313" key="6">
    <source>
        <dbReference type="Proteomes" id="UP001255856"/>
    </source>
</evidence>
<dbReference type="PANTHER" id="PTHR13126">
    <property type="entry name" value="CHAPERONE ATP11"/>
    <property type="match status" value="1"/>
</dbReference>
<dbReference type="EMBL" id="JASFZW010000008">
    <property type="protein sequence ID" value="KAK2076877.1"/>
    <property type="molecule type" value="Genomic_DNA"/>
</dbReference>
<protein>
    <recommendedName>
        <fullName evidence="7">ATP synthase mitochondrial F1 complex assembly factor 1</fullName>
    </recommendedName>
</protein>
<evidence type="ECO:0000256" key="4">
    <source>
        <dbReference type="ARBA" id="ARBA00023128"/>
    </source>
</evidence>
<evidence type="ECO:0000256" key="1">
    <source>
        <dbReference type="ARBA" id="ARBA00004173"/>
    </source>
</evidence>
<name>A0AAD9MHI6_PROWI</name>
<comment type="caution">
    <text evidence="5">The sequence shown here is derived from an EMBL/GenBank/DDBJ whole genome shotgun (WGS) entry which is preliminary data.</text>
</comment>
<dbReference type="GO" id="GO:0033615">
    <property type="term" value="P:mitochondrial proton-transporting ATP synthase complex assembly"/>
    <property type="evidence" value="ECO:0007669"/>
    <property type="project" value="TreeGrafter"/>
</dbReference>
<gene>
    <name evidence="5" type="ORF">QBZ16_005105</name>
</gene>
<comment type="similarity">
    <text evidence="2">Belongs to the ATP11 family.</text>
</comment>
<evidence type="ECO:0000256" key="2">
    <source>
        <dbReference type="ARBA" id="ARBA00009116"/>
    </source>
</evidence>
<keyword evidence="3" id="KW-0809">Transit peptide</keyword>
<evidence type="ECO:0008006" key="7">
    <source>
        <dbReference type="Google" id="ProtNLM"/>
    </source>
</evidence>
<dbReference type="PANTHER" id="PTHR13126:SF0">
    <property type="entry name" value="ATP SYNTHASE MITOCHONDRIAL F1 COMPLEX ASSEMBLY FACTOR 1"/>
    <property type="match status" value="1"/>
</dbReference>
<comment type="subcellular location">
    <subcellularLocation>
        <location evidence="1">Mitochondrion</location>
    </subcellularLocation>
</comment>
<dbReference type="AlphaFoldDB" id="A0AAD9MHI6"/>
<dbReference type="Pfam" id="PF06644">
    <property type="entry name" value="ATP11"/>
    <property type="match status" value="1"/>
</dbReference>
<evidence type="ECO:0000313" key="5">
    <source>
        <dbReference type="EMBL" id="KAK2076877.1"/>
    </source>
</evidence>
<proteinExistence type="inferred from homology"/>
<dbReference type="InterPro" id="IPR010591">
    <property type="entry name" value="ATP11"/>
</dbReference>
<organism evidence="5 6">
    <name type="scientific">Prototheca wickerhamii</name>
    <dbReference type="NCBI Taxonomy" id="3111"/>
    <lineage>
        <taxon>Eukaryota</taxon>
        <taxon>Viridiplantae</taxon>
        <taxon>Chlorophyta</taxon>
        <taxon>core chlorophytes</taxon>
        <taxon>Trebouxiophyceae</taxon>
        <taxon>Chlorellales</taxon>
        <taxon>Chlorellaceae</taxon>
        <taxon>Prototheca</taxon>
    </lineage>
</organism>
<reference evidence="5" key="1">
    <citation type="submission" date="2021-01" db="EMBL/GenBank/DDBJ databases">
        <authorList>
            <person name="Eckstrom K.M.E."/>
        </authorList>
    </citation>
    <scope>NUCLEOTIDE SEQUENCE</scope>
    <source>
        <strain evidence="5">UVCC 0001</strain>
    </source>
</reference>
<keyword evidence="6" id="KW-1185">Reference proteome</keyword>
<sequence length="189" mass="21684">MFAQRQAPQTAWSLLQATRRWYSMGGVTAPSSRNLWDIVKKEQFEQHDARHIHDIWMENAVRSPMFVLPIFKGPNAFETILVQCQMPCMLFTSLEEYKLKGPVATPFMSVTHYPQIQDKGLVLVRGDIIDPNGLSPFEASTLIRLAHEFYTDSKKHQFVHTFNHAPSSFDFKRMLDSMGHNTADIPQSS</sequence>
<evidence type="ECO:0000256" key="3">
    <source>
        <dbReference type="ARBA" id="ARBA00022946"/>
    </source>
</evidence>
<keyword evidence="4" id="KW-0496">Mitochondrion</keyword>
<dbReference type="Proteomes" id="UP001255856">
    <property type="component" value="Unassembled WGS sequence"/>
</dbReference>
<accession>A0AAD9MHI6</accession>